<reference evidence="2" key="1">
    <citation type="submission" date="2016-10" db="EMBL/GenBank/DDBJ databases">
        <authorList>
            <person name="Varghese N."/>
            <person name="Submissions S."/>
        </authorList>
    </citation>
    <scope>NUCLEOTIDE SEQUENCE [LARGE SCALE GENOMIC DNA]</scope>
    <source>
        <strain evidence="2">DSM 19684</strain>
    </source>
</reference>
<evidence type="ECO:0000313" key="2">
    <source>
        <dbReference type="Proteomes" id="UP000199203"/>
    </source>
</evidence>
<evidence type="ECO:0000313" key="1">
    <source>
        <dbReference type="EMBL" id="SDF17272.1"/>
    </source>
</evidence>
<accession>A0A1G7IX14</accession>
<keyword evidence="2" id="KW-1185">Reference proteome</keyword>
<dbReference type="InterPro" id="IPR036388">
    <property type="entry name" value="WH-like_DNA-bd_sf"/>
</dbReference>
<sequence length="128" mass="15258">MIFVLKKIRYTEFKINEVMQDVVLSQDVLSVDSYEEIISLARDNSSEFLFRFKEYYPSFIDKLLEIEPKLKTSELTFCAYLKLNFSTKDIATYTFVTPKAVQNRKNRIRKKLSIDSNIDIYVWFNNIK</sequence>
<dbReference type="AlphaFoldDB" id="A0A1G7IX14"/>
<dbReference type="InterPro" id="IPR016032">
    <property type="entry name" value="Sig_transdc_resp-reg_C-effctor"/>
</dbReference>
<protein>
    <recommendedName>
        <fullName evidence="3">HTH luxR-type domain-containing protein</fullName>
    </recommendedName>
</protein>
<dbReference type="SUPFAM" id="SSF46894">
    <property type="entry name" value="C-terminal effector domain of the bipartite response regulators"/>
    <property type="match status" value="1"/>
</dbReference>
<proteinExistence type="predicted"/>
<dbReference type="STRING" id="454006.SAMN05421825_1215"/>
<name>A0A1G7IX14_9FLAO</name>
<dbReference type="GO" id="GO:0003677">
    <property type="term" value="F:DNA binding"/>
    <property type="evidence" value="ECO:0007669"/>
    <property type="project" value="InterPro"/>
</dbReference>
<dbReference type="EMBL" id="FNBH01000001">
    <property type="protein sequence ID" value="SDF17272.1"/>
    <property type="molecule type" value="Genomic_DNA"/>
</dbReference>
<organism evidence="1 2">
    <name type="scientific">Epilithonimonas hungarica</name>
    <dbReference type="NCBI Taxonomy" id="454006"/>
    <lineage>
        <taxon>Bacteria</taxon>
        <taxon>Pseudomonadati</taxon>
        <taxon>Bacteroidota</taxon>
        <taxon>Flavobacteriia</taxon>
        <taxon>Flavobacteriales</taxon>
        <taxon>Weeksellaceae</taxon>
        <taxon>Chryseobacterium group</taxon>
        <taxon>Epilithonimonas</taxon>
    </lineage>
</organism>
<dbReference type="Proteomes" id="UP000199203">
    <property type="component" value="Unassembled WGS sequence"/>
</dbReference>
<dbReference type="Gene3D" id="1.10.10.10">
    <property type="entry name" value="Winged helix-like DNA-binding domain superfamily/Winged helix DNA-binding domain"/>
    <property type="match status" value="1"/>
</dbReference>
<dbReference type="GO" id="GO:0006355">
    <property type="term" value="P:regulation of DNA-templated transcription"/>
    <property type="evidence" value="ECO:0007669"/>
    <property type="project" value="InterPro"/>
</dbReference>
<evidence type="ECO:0008006" key="3">
    <source>
        <dbReference type="Google" id="ProtNLM"/>
    </source>
</evidence>
<gene>
    <name evidence="1" type="ORF">SAMN05421825_1215</name>
</gene>